<name>A0A8J9ZWH5_BRALA</name>
<organism evidence="2 3">
    <name type="scientific">Branchiostoma lanceolatum</name>
    <name type="common">Common lancelet</name>
    <name type="synonym">Amphioxus lanceolatum</name>
    <dbReference type="NCBI Taxonomy" id="7740"/>
    <lineage>
        <taxon>Eukaryota</taxon>
        <taxon>Metazoa</taxon>
        <taxon>Chordata</taxon>
        <taxon>Cephalochordata</taxon>
        <taxon>Leptocardii</taxon>
        <taxon>Amphioxiformes</taxon>
        <taxon>Branchiostomatidae</taxon>
        <taxon>Branchiostoma</taxon>
    </lineage>
</organism>
<gene>
    <name evidence="2" type="primary">Hypp3061</name>
    <name evidence="2" type="ORF">BLAG_LOCUS19014</name>
</gene>
<dbReference type="AlphaFoldDB" id="A0A8J9ZWH5"/>
<evidence type="ECO:0000313" key="3">
    <source>
        <dbReference type="Proteomes" id="UP000838412"/>
    </source>
</evidence>
<evidence type="ECO:0000256" key="1">
    <source>
        <dbReference type="SAM" id="MobiDB-lite"/>
    </source>
</evidence>
<sequence>MSGGKGTPKEQEKLQWQQVSPGRTPDTYIRYRRYGAAAAARWRWLGEWYRWGGSGTLVLASHFRVIFWATQNPCPCHGENKRRRR</sequence>
<protein>
    <submittedName>
        <fullName evidence="2">Hypp3061 protein</fullName>
    </submittedName>
</protein>
<proteinExistence type="predicted"/>
<feature type="region of interest" description="Disordered" evidence="1">
    <location>
        <begin position="1"/>
        <end position="24"/>
    </location>
</feature>
<evidence type="ECO:0000313" key="2">
    <source>
        <dbReference type="EMBL" id="CAH1264788.1"/>
    </source>
</evidence>
<accession>A0A8J9ZWH5</accession>
<reference evidence="2" key="1">
    <citation type="submission" date="2022-01" db="EMBL/GenBank/DDBJ databases">
        <authorList>
            <person name="Braso-Vives M."/>
        </authorList>
    </citation>
    <scope>NUCLEOTIDE SEQUENCE</scope>
</reference>
<keyword evidence="3" id="KW-1185">Reference proteome</keyword>
<dbReference type="Proteomes" id="UP000838412">
    <property type="component" value="Chromosome 5"/>
</dbReference>
<dbReference type="EMBL" id="OV696690">
    <property type="protein sequence ID" value="CAH1264788.1"/>
    <property type="molecule type" value="Genomic_DNA"/>
</dbReference>